<dbReference type="InParanoid" id="A0A1D2VM73"/>
<dbReference type="OrthoDB" id="10267031at2759"/>
<organism evidence="3 4">
    <name type="scientific">Ascoidea rubescens DSM 1968</name>
    <dbReference type="NCBI Taxonomy" id="1344418"/>
    <lineage>
        <taxon>Eukaryota</taxon>
        <taxon>Fungi</taxon>
        <taxon>Dikarya</taxon>
        <taxon>Ascomycota</taxon>
        <taxon>Saccharomycotina</taxon>
        <taxon>Saccharomycetes</taxon>
        <taxon>Ascoideaceae</taxon>
        <taxon>Ascoidea</taxon>
    </lineage>
</organism>
<dbReference type="GeneID" id="30966231"/>
<dbReference type="Pfam" id="PF01399">
    <property type="entry name" value="PCI"/>
    <property type="match status" value="1"/>
</dbReference>
<dbReference type="PROSITE" id="PS50250">
    <property type="entry name" value="PCI"/>
    <property type="match status" value="1"/>
</dbReference>
<dbReference type="GO" id="GO:0002183">
    <property type="term" value="P:cytoplasmic translational initiation"/>
    <property type="evidence" value="ECO:0007669"/>
    <property type="project" value="TreeGrafter"/>
</dbReference>
<evidence type="ECO:0000256" key="1">
    <source>
        <dbReference type="ARBA" id="ARBA00008482"/>
    </source>
</evidence>
<dbReference type="PANTHER" id="PTHR15350">
    <property type="entry name" value="COP9 SIGNALOSOME COMPLEX SUBUNIT 7/DENDRITIC CELL PROTEIN GA17"/>
    <property type="match status" value="1"/>
</dbReference>
<sequence length="439" mass="50436">MSLVNDCIVIDADFEGSVKEYASIVDQINRNKKFSQKISTLLKNDNALPKSFYNELIESGLLLKDLSDRQFEPTLNLLFYIFSESLKDSEEVFNYFLKKLLDILVQVCPQTNLIKSNGLKFTNILSTLTNFFNFINKSSTLRFEILKKILQIFEKFNQKEKHEILYLIVPLADSNAYLNYLNDSKTSIDDILKFSYQLSKLLYSASSSSFNSISFNLLKDSLLKNIIYINSNSDNEINQHIDFLLEVSLFDENQIDLSYLGKFTYITNHSVKRLNQNIALLNSYNADSLNDFKTLLSKSPKNTNNDILLYKKQLLTLIQLALYSPSKTLSFKQISNSLNLNFANTDDLIKIQLILIDSIKKNLLFGKIDQLNESFTVYKINCISTGNPSNNLDKKDWIHILHSLNNWKSSIREVKEIVETSQLKKSNLTSNNSKQSVAI</sequence>
<protein>
    <recommendedName>
        <fullName evidence="2">PCI domain-containing protein</fullName>
    </recommendedName>
</protein>
<evidence type="ECO:0000259" key="2">
    <source>
        <dbReference type="PROSITE" id="PS50250"/>
    </source>
</evidence>
<keyword evidence="4" id="KW-1185">Reference proteome</keyword>
<dbReference type="STRING" id="1344418.A0A1D2VM73"/>
<dbReference type="InterPro" id="IPR000717">
    <property type="entry name" value="PCI_dom"/>
</dbReference>
<dbReference type="RefSeq" id="XP_020049023.1">
    <property type="nucleotide sequence ID" value="XM_020192595.1"/>
</dbReference>
<name>A0A1D2VM73_9ASCO</name>
<reference evidence="4" key="1">
    <citation type="submission" date="2016-05" db="EMBL/GenBank/DDBJ databases">
        <title>Comparative genomics of biotechnologically important yeasts.</title>
        <authorList>
            <consortium name="DOE Joint Genome Institute"/>
            <person name="Riley R."/>
            <person name="Haridas S."/>
            <person name="Wolfe K.H."/>
            <person name="Lopes M.R."/>
            <person name="Hittinger C.T."/>
            <person name="Goker M."/>
            <person name="Salamov A."/>
            <person name="Wisecaver J."/>
            <person name="Long T.M."/>
            <person name="Aerts A.L."/>
            <person name="Barry K."/>
            <person name="Choi C."/>
            <person name="Clum A."/>
            <person name="Coughlan A.Y."/>
            <person name="Deshpande S."/>
            <person name="Douglass A.P."/>
            <person name="Hanson S.J."/>
            <person name="Klenk H.-P."/>
            <person name="Labutti K."/>
            <person name="Lapidus A."/>
            <person name="Lindquist E."/>
            <person name="Lipzen A."/>
            <person name="Meier-Kolthoff J.P."/>
            <person name="Ohm R.A."/>
            <person name="Otillar R.P."/>
            <person name="Pangilinan J."/>
            <person name="Peng Y."/>
            <person name="Rokas A."/>
            <person name="Rosa C.A."/>
            <person name="Scheuner C."/>
            <person name="Sibirny A.A."/>
            <person name="Slot J.C."/>
            <person name="Stielow J.B."/>
            <person name="Sun H."/>
            <person name="Kurtzman C.P."/>
            <person name="Blackwell M."/>
            <person name="Grigoriev I.V."/>
            <person name="Jeffries T.W."/>
        </authorList>
    </citation>
    <scope>NUCLEOTIDE SEQUENCE [LARGE SCALE GENOMIC DNA]</scope>
    <source>
        <strain evidence="4">DSM 1968</strain>
    </source>
</reference>
<feature type="domain" description="PCI" evidence="2">
    <location>
        <begin position="191"/>
        <end position="382"/>
    </location>
</feature>
<dbReference type="Proteomes" id="UP000095038">
    <property type="component" value="Unassembled WGS sequence"/>
</dbReference>
<comment type="similarity">
    <text evidence="1">Belongs to the CSN7/EIF3M family. CSN7 subfamily.</text>
</comment>
<dbReference type="PANTHER" id="PTHR15350:SF2">
    <property type="entry name" value="EUKARYOTIC TRANSLATION INITIATION FACTOR 3 SUBUNIT M"/>
    <property type="match status" value="1"/>
</dbReference>
<accession>A0A1D2VM73</accession>
<gene>
    <name evidence="3" type="ORF">ASCRUDRAFT_74200</name>
</gene>
<evidence type="ECO:0000313" key="3">
    <source>
        <dbReference type="EMBL" id="ODV62716.1"/>
    </source>
</evidence>
<dbReference type="AlphaFoldDB" id="A0A1D2VM73"/>
<dbReference type="EMBL" id="KV454476">
    <property type="protein sequence ID" value="ODV62716.1"/>
    <property type="molecule type" value="Genomic_DNA"/>
</dbReference>
<dbReference type="GO" id="GO:0005852">
    <property type="term" value="C:eukaryotic translation initiation factor 3 complex"/>
    <property type="evidence" value="ECO:0007669"/>
    <property type="project" value="TreeGrafter"/>
</dbReference>
<evidence type="ECO:0000313" key="4">
    <source>
        <dbReference type="Proteomes" id="UP000095038"/>
    </source>
</evidence>
<proteinExistence type="inferred from homology"/>
<dbReference type="InterPro" id="IPR045237">
    <property type="entry name" value="COPS7/eIF3m"/>
</dbReference>